<keyword evidence="1" id="KW-0812">Transmembrane</keyword>
<keyword evidence="1" id="KW-0472">Membrane</keyword>
<keyword evidence="3" id="KW-1185">Reference proteome</keyword>
<reference evidence="2 3" key="1">
    <citation type="journal article" date="2017" name="Int. J. Syst. Evol. Microbiol.">
        <title>Solibacillus kalamii sp. nov., isolated from a high-efficiency particulate arrestance filter system used in the International Space Station.</title>
        <authorList>
            <person name="Checinska Sielaff A."/>
            <person name="Kumar R.M."/>
            <person name="Pal D."/>
            <person name="Mayilraj S."/>
            <person name="Venkateswaran K."/>
        </authorList>
    </citation>
    <scope>NUCLEOTIDE SEQUENCE [LARGE SCALE GENOMIC DNA]</scope>
    <source>
        <strain evidence="2 3">ISSFR-015</strain>
    </source>
</reference>
<evidence type="ECO:0008006" key="4">
    <source>
        <dbReference type="Google" id="ProtNLM"/>
    </source>
</evidence>
<feature type="transmembrane region" description="Helical" evidence="1">
    <location>
        <begin position="24"/>
        <end position="41"/>
    </location>
</feature>
<dbReference type="RefSeq" id="WP_014823793.1">
    <property type="nucleotide sequence ID" value="NZ_JAFBEY010000001.1"/>
</dbReference>
<evidence type="ECO:0000313" key="2">
    <source>
        <dbReference type="EMBL" id="OUZ39462.1"/>
    </source>
</evidence>
<protein>
    <recommendedName>
        <fullName evidence="4">GlpM family protein</fullName>
    </recommendedName>
</protein>
<dbReference type="EMBL" id="NHNT01000003">
    <property type="protein sequence ID" value="OUZ39462.1"/>
    <property type="molecule type" value="Genomic_DNA"/>
</dbReference>
<accession>A0ABX3ZJD8</accession>
<dbReference type="InterPro" id="IPR009707">
    <property type="entry name" value="GlpM/YdgC"/>
</dbReference>
<keyword evidence="1" id="KW-1133">Transmembrane helix</keyword>
<dbReference type="Proteomes" id="UP000196594">
    <property type="component" value="Unassembled WGS sequence"/>
</dbReference>
<evidence type="ECO:0000256" key="1">
    <source>
        <dbReference type="SAM" id="Phobius"/>
    </source>
</evidence>
<comment type="caution">
    <text evidence="2">The sequence shown here is derived from an EMBL/GenBank/DDBJ whole genome shotgun (WGS) entry which is preliminary data.</text>
</comment>
<feature type="transmembrane region" description="Helical" evidence="1">
    <location>
        <begin position="87"/>
        <end position="110"/>
    </location>
</feature>
<sequence length="112" mass="12455">MFYVIQFILGGTVMLLASWLSKSNLHFLSGIITLLPILTLLNMRLQMKNMTEDTFHIVQQNAIFGAVGMVLFTVLVFYLSGLWKPSYAILGALSVYIVFMVAGRPVLALLNA</sequence>
<gene>
    <name evidence="2" type="ORF">CBM15_07330</name>
</gene>
<proteinExistence type="predicted"/>
<dbReference type="Pfam" id="PF06942">
    <property type="entry name" value="GlpM"/>
    <property type="match status" value="1"/>
</dbReference>
<evidence type="ECO:0000313" key="3">
    <source>
        <dbReference type="Proteomes" id="UP000196594"/>
    </source>
</evidence>
<name>A0ABX3ZJD8_9BACL</name>
<organism evidence="2 3">
    <name type="scientific">Solibacillus kalamii</name>
    <dbReference type="NCBI Taxonomy" id="1748298"/>
    <lineage>
        <taxon>Bacteria</taxon>
        <taxon>Bacillati</taxon>
        <taxon>Bacillota</taxon>
        <taxon>Bacilli</taxon>
        <taxon>Bacillales</taxon>
        <taxon>Caryophanaceae</taxon>
        <taxon>Solibacillus</taxon>
    </lineage>
</organism>
<feature type="transmembrane region" description="Helical" evidence="1">
    <location>
        <begin position="62"/>
        <end position="81"/>
    </location>
</feature>